<dbReference type="AlphaFoldDB" id="A0A0A8YQ72"/>
<dbReference type="EMBL" id="GBRH01269419">
    <property type="protein sequence ID" value="JAD28476.1"/>
    <property type="molecule type" value="Transcribed_RNA"/>
</dbReference>
<sequence>MFIVEVASSAMMTVAVLRSSANALKFIVAYMCGTVMKNLNHGSVYKCLKIYHGLCLKRYMHNGHLGKNGGQCAILLY</sequence>
<accession>A0A0A8YQ72</accession>
<reference evidence="1" key="2">
    <citation type="journal article" date="2015" name="Data Brief">
        <title>Shoot transcriptome of the giant reed, Arundo donax.</title>
        <authorList>
            <person name="Barrero R.A."/>
            <person name="Guerrero F.D."/>
            <person name="Moolhuijzen P."/>
            <person name="Goolsby J.A."/>
            <person name="Tidwell J."/>
            <person name="Bellgard S.E."/>
            <person name="Bellgard M.I."/>
        </authorList>
    </citation>
    <scope>NUCLEOTIDE SEQUENCE</scope>
    <source>
        <tissue evidence="1">Shoot tissue taken approximately 20 cm above the soil surface</tissue>
    </source>
</reference>
<organism evidence="1">
    <name type="scientific">Arundo donax</name>
    <name type="common">Giant reed</name>
    <name type="synonym">Donax arundinaceus</name>
    <dbReference type="NCBI Taxonomy" id="35708"/>
    <lineage>
        <taxon>Eukaryota</taxon>
        <taxon>Viridiplantae</taxon>
        <taxon>Streptophyta</taxon>
        <taxon>Embryophyta</taxon>
        <taxon>Tracheophyta</taxon>
        <taxon>Spermatophyta</taxon>
        <taxon>Magnoliopsida</taxon>
        <taxon>Liliopsida</taxon>
        <taxon>Poales</taxon>
        <taxon>Poaceae</taxon>
        <taxon>PACMAD clade</taxon>
        <taxon>Arundinoideae</taxon>
        <taxon>Arundineae</taxon>
        <taxon>Arundo</taxon>
    </lineage>
</organism>
<protein>
    <submittedName>
        <fullName evidence="1">Uncharacterized protein</fullName>
    </submittedName>
</protein>
<name>A0A0A8YQ72_ARUDO</name>
<proteinExistence type="predicted"/>
<reference evidence="1" key="1">
    <citation type="submission" date="2014-09" db="EMBL/GenBank/DDBJ databases">
        <authorList>
            <person name="Magalhaes I.L.F."/>
            <person name="Oliveira U."/>
            <person name="Santos F.R."/>
            <person name="Vidigal T.H.D.A."/>
            <person name="Brescovit A.D."/>
            <person name="Santos A.J."/>
        </authorList>
    </citation>
    <scope>NUCLEOTIDE SEQUENCE</scope>
    <source>
        <tissue evidence="1">Shoot tissue taken approximately 20 cm above the soil surface</tissue>
    </source>
</reference>
<evidence type="ECO:0000313" key="1">
    <source>
        <dbReference type="EMBL" id="JAD28476.1"/>
    </source>
</evidence>